<reference evidence="23" key="3">
    <citation type="submission" date="2025-09" db="UniProtKB">
        <authorList>
            <consortium name="Ensembl"/>
        </authorList>
    </citation>
    <scope>IDENTIFICATION</scope>
</reference>
<feature type="compositionally biased region" description="Low complexity" evidence="18">
    <location>
        <begin position="1908"/>
        <end position="1918"/>
    </location>
</feature>
<dbReference type="InterPro" id="IPR001849">
    <property type="entry name" value="PH_domain"/>
</dbReference>
<feature type="compositionally biased region" description="Polar residues" evidence="18">
    <location>
        <begin position="1385"/>
        <end position="1394"/>
    </location>
</feature>
<keyword evidence="6" id="KW-0597">Phosphoprotein</keyword>
<dbReference type="FunFam" id="2.60.40.150:FF:000018">
    <property type="entry name" value="Phosphoinositide phospholipase C"/>
    <property type="match status" value="1"/>
</dbReference>
<evidence type="ECO:0000256" key="2">
    <source>
        <dbReference type="ARBA" id="ARBA00004236"/>
    </source>
</evidence>
<dbReference type="PANTHER" id="PTHR10336">
    <property type="entry name" value="PHOSPHOINOSITIDE-SPECIFIC PHOSPHOLIPASE C FAMILY PROTEIN"/>
    <property type="match status" value="1"/>
</dbReference>
<feature type="domain" description="PH" evidence="19">
    <location>
        <begin position="141"/>
        <end position="175"/>
    </location>
</feature>
<evidence type="ECO:0000256" key="7">
    <source>
        <dbReference type="ARBA" id="ARBA00022723"/>
    </source>
</evidence>
<keyword evidence="9 17" id="KW-0378">Hydrolase</keyword>
<feature type="domain" description="PI-PLC Y-box" evidence="21">
    <location>
        <begin position="666"/>
        <end position="755"/>
    </location>
</feature>
<evidence type="ECO:0000259" key="20">
    <source>
        <dbReference type="PROSITE" id="PS50004"/>
    </source>
</evidence>
<evidence type="ECO:0000256" key="10">
    <source>
        <dbReference type="ARBA" id="ARBA00022837"/>
    </source>
</evidence>
<dbReference type="Gene3D" id="3.20.20.190">
    <property type="entry name" value="Phosphatidylinositol (PI) phosphodiesterase"/>
    <property type="match status" value="1"/>
</dbReference>
<evidence type="ECO:0000256" key="11">
    <source>
        <dbReference type="ARBA" id="ARBA00022963"/>
    </source>
</evidence>
<dbReference type="SUPFAM" id="SSF51695">
    <property type="entry name" value="PLC-like phosphodiesterases"/>
    <property type="match status" value="1"/>
</dbReference>
<evidence type="ECO:0000313" key="24">
    <source>
        <dbReference type="Proteomes" id="UP000694395"/>
    </source>
</evidence>
<dbReference type="FunFam" id="1.10.238.10:FF:000005">
    <property type="entry name" value="Phosphoinositide phospholipase C"/>
    <property type="match status" value="1"/>
</dbReference>
<feature type="region of interest" description="Disordered" evidence="18">
    <location>
        <begin position="1859"/>
        <end position="1946"/>
    </location>
</feature>
<dbReference type="InterPro" id="IPR011992">
    <property type="entry name" value="EF-hand-dom_pair"/>
</dbReference>
<dbReference type="SMART" id="SM00239">
    <property type="entry name" value="C2"/>
    <property type="match status" value="1"/>
</dbReference>
<dbReference type="InterPro" id="IPR018247">
    <property type="entry name" value="EF_Hand_1_Ca_BS"/>
</dbReference>
<dbReference type="PRINTS" id="PR00390">
    <property type="entry name" value="PHPHLIPASEC"/>
</dbReference>
<feature type="compositionally biased region" description="Low complexity" evidence="18">
    <location>
        <begin position="1870"/>
        <end position="1883"/>
    </location>
</feature>
<dbReference type="Pfam" id="PF09279">
    <property type="entry name" value="EF-hand_like"/>
    <property type="match status" value="1"/>
</dbReference>
<feature type="compositionally biased region" description="Basic and acidic residues" evidence="18">
    <location>
        <begin position="1010"/>
        <end position="1024"/>
    </location>
</feature>
<dbReference type="EC" id="3.1.4.11" evidence="17"/>
<protein>
    <recommendedName>
        <fullName evidence="17">Phosphoinositide phospholipase C</fullName>
        <ecNumber evidence="17">3.1.4.11</ecNumber>
    </recommendedName>
</protein>
<feature type="region of interest" description="Disordered" evidence="18">
    <location>
        <begin position="1525"/>
        <end position="1584"/>
    </location>
</feature>
<reference evidence="23" key="1">
    <citation type="submission" date="2020-07" db="EMBL/GenBank/DDBJ databases">
        <title>A long reads based de novo assembly of the rainbow trout Arlee double haploid line genome.</title>
        <authorList>
            <person name="Gao G."/>
            <person name="Palti Y."/>
        </authorList>
    </citation>
    <scope>NUCLEOTIDE SEQUENCE [LARGE SCALE GENOMIC DNA]</scope>
</reference>
<comment type="cofactor">
    <cofactor evidence="1">
        <name>Ca(2+)</name>
        <dbReference type="ChEBI" id="CHEBI:29108"/>
    </cofactor>
</comment>
<evidence type="ECO:0000259" key="22">
    <source>
        <dbReference type="PROSITE" id="PS50222"/>
    </source>
</evidence>
<evidence type="ECO:0000256" key="5">
    <source>
        <dbReference type="ARBA" id="ARBA00022490"/>
    </source>
</evidence>
<feature type="region of interest" description="Disordered" evidence="18">
    <location>
        <begin position="1727"/>
        <end position="1799"/>
    </location>
</feature>
<evidence type="ECO:0000259" key="21">
    <source>
        <dbReference type="PROSITE" id="PS50008"/>
    </source>
</evidence>
<dbReference type="PROSITE" id="PS50007">
    <property type="entry name" value="PIPLC_X_DOMAIN"/>
    <property type="match status" value="1"/>
</dbReference>
<feature type="region of interest" description="Disordered" evidence="18">
    <location>
        <begin position="961"/>
        <end position="1037"/>
    </location>
</feature>
<evidence type="ECO:0000313" key="23">
    <source>
        <dbReference type="Ensembl" id="ENSOMYP00000037449.2"/>
    </source>
</evidence>
<dbReference type="InterPro" id="IPR000909">
    <property type="entry name" value="PLipase_C_PInositol-sp_X_dom"/>
</dbReference>
<evidence type="ECO:0000256" key="17">
    <source>
        <dbReference type="RuleBase" id="RU361133"/>
    </source>
</evidence>
<dbReference type="InterPro" id="IPR001192">
    <property type="entry name" value="PI-PLC_fam"/>
</dbReference>
<dbReference type="InterPro" id="IPR011993">
    <property type="entry name" value="PH-like_dom_sf"/>
</dbReference>
<dbReference type="PROSITE" id="PS00018">
    <property type="entry name" value="EF_HAND_1"/>
    <property type="match status" value="1"/>
</dbReference>
<dbReference type="Gene3D" id="2.60.40.150">
    <property type="entry name" value="C2 domain"/>
    <property type="match status" value="1"/>
</dbReference>
<evidence type="ECO:0000256" key="1">
    <source>
        <dbReference type="ARBA" id="ARBA00001913"/>
    </source>
</evidence>
<dbReference type="Pfam" id="PF00168">
    <property type="entry name" value="C2"/>
    <property type="match status" value="1"/>
</dbReference>
<dbReference type="CDD" id="cd00275">
    <property type="entry name" value="C2_PLC_like"/>
    <property type="match status" value="1"/>
</dbReference>
<feature type="region of interest" description="Disordered" evidence="18">
    <location>
        <begin position="1385"/>
        <end position="1414"/>
    </location>
</feature>
<feature type="compositionally biased region" description="Basic and acidic residues" evidence="18">
    <location>
        <begin position="1133"/>
        <end position="1143"/>
    </location>
</feature>
<feature type="compositionally biased region" description="Polar residues" evidence="18">
    <location>
        <begin position="1597"/>
        <end position="1647"/>
    </location>
</feature>
<dbReference type="GO" id="GO:0004435">
    <property type="term" value="F:phosphatidylinositol-4,5-bisphosphate phospholipase C activity"/>
    <property type="evidence" value="ECO:0007669"/>
    <property type="project" value="UniProtKB-EC"/>
</dbReference>
<feature type="compositionally biased region" description="Polar residues" evidence="18">
    <location>
        <begin position="1215"/>
        <end position="1224"/>
    </location>
</feature>
<dbReference type="Pfam" id="PF00387">
    <property type="entry name" value="PI-PLC-Y"/>
    <property type="match status" value="1"/>
</dbReference>
<feature type="compositionally biased region" description="Basic and acidic residues" evidence="18">
    <location>
        <begin position="1927"/>
        <end position="1940"/>
    </location>
</feature>
<sequence length="2029" mass="225799">MGEDLTGCLGQLTGQTHQEDLQVDVIGWSPIHPAVMSSWVVNRKGGPQYCHHFLTDNSIFHVERCMCVMQSGTQMVKLKAGSKGLVRLFYLDEHRSCIRWRPSRKSERAKITIDSLYKVTEGRQSDIFHRHAEGSFDPACCFTVYHGNHMESLDLVTSNPEEARTWVTGLRYLMAGISDEDSLAKRQRTHDQWMKQTFEEADKNGDGLLNMEEIYQLLHKMNVNLPRRKVKHMFQEADSDDQQGTLTFEEFSVFYKMMSLRRDLYLLLMGYSDRKDHLTADELANFLRNEQKMMNVTTEYCLDVIDKFELSEENKQKGILGIEGFTSFMRSPTCDVFNPEHHEVNQDMDQPLSSYYISSSHNTYLTGDQLLSHSKTDMYAWVLQAGCRCVEVDCWDGPDGEPMVQHGYTLTSKITFKSVIETIDKYAFINNRYPVILSIENHCCIQQQKKIAQYLRKILGDKLDLGETFHRDSKQLPSPHCLQGKILIKGKRLPLYLSIDVEEGEVSDDDSADEIEDDFKLKNSNSNGNHQVESYIRKKLDCLLKESQIGDKEDTDSFSIRALLRATHVGLQKNLTNHKEGLKKSQSRSFISNLKQKRHSKSKLKSQSMDGEQEGQETSGREAGGHITRGEGKRKTIKLSRDLSDLVVFTNSVASPEGLDDCTPGNVLSFSETRAQQLVNHRAERFLCFNQRQLSRIYPSAYRIDSSNFNPQLYWNVGCQLVALNYQTEGRMMQLNRAKFMVNGGCGYALKPPPMCKGSFNPFCDDPLPAYPNKQLVLKIISGQQLPKPPDSMLGDRGEIIDPFVEVEIIGLPVDCCKGQTRVVDDNGFNPVWEENLSFTLHMAEVALVRFLVWDHDPIGRDFVGQRTVAFGSLMPGYRHVYLEGLTEASIFIHVSVHDIYGKWSPLVLNPSFTIMHFLGANKGRQLRGIRGLFNRSSKSSVDTSCGSALRKRSISDLLLRRTASAPTNRRKKSKMKLTDSSTSISDLKASISDGKDKVGSGEGSGRVWEASKDSERDRERVMVERSPPPHAPLSHRPISMPLESLLQGQLSLCSPEQEQTDLGADTLIGTSPFDRPRSHSVELLIESSASLEHRVSTPSTNHNNTRDRTTELDQLDETSCLVIGQGGGSVDGESREQLKDRVNPPIKAEGISSRQRTLCYLSRSTKTESNCLHVPTESGPETTNTPAPSSSSSSSVPSSSVPPLSPLNVDRSDLQSPVSRQDSTISRLIDAVSLGNDTSCGSISALIGQFDLTADQNDLTTNSDPHVLSIMSCLFHPTVQDSSTPYKVTVDCTTPYKDPQTTTSPRKATNRPITPRKASQTPNQANHNLLPPHPKTSHADPPAPLLFSSPETTELEEVYTILDEEVLSPVSVYHLREQTVGNIQADSEESTPMGSLEPSPAKVPPRLGAEDSWVGSRRGVVEVEEPGQGYGGVSDPTELGSGGEWGSSWGYRCPSVNSTVSDRLLLCQDSAGSHLMEVEINVDEDPLEIPLTLPRHNCTWVATSPTKQYAAPQSQFNQLIPSPRYAPQLSQCPSPLVQSSHQPSPRNTPSITPQTQPSLFERPPNPSTLRLNSHPSTHSRAELSFENSRDITRAYTQQHSYSGPTQAQTRGYQGRHTQAQTRGYQDGHTQPQTRGYQGGHTQPQTRGYQDGTGEGQDQGEASTCFQNGLSSSECLPGLSSMSGSRYVSFPRDRGLYSPISDCDVAYSHLDYNCFGPSSALASTYTHLQPQPQSNTQPLPQAQPQSHTQPRPQSHTQAQPQFQPRSGPPPLPLSGPTLAPPLPIPRPPTAPSPCKSKSLGDLTSEDISCNFHSKYNIISRSFITPCMKERRRMRGLGGLSQRLQSADPLTEQLRKLVTLEGDDRDRDRPQSPQLPQLPQLPLKPFIPPTRPCPPSNSVPDAQEDSPPLLSRRLSSRSQSRVRHINNRARERQQEALKSRDMSAPSSMGGVVLRTKVAAGQNPPANRHSTGSYIAGYLDQLEDRGLPEGACTTLGYGYGDHYGDHYHDDSLLPTDSCIRSEPEVYFLLRL</sequence>
<dbReference type="Gene3D" id="2.30.29.30">
    <property type="entry name" value="Pleckstrin-homology domain (PH domain)/Phosphotyrosine-binding domain (PTB)"/>
    <property type="match status" value="1"/>
</dbReference>
<feature type="compositionally biased region" description="Basic residues" evidence="18">
    <location>
        <begin position="595"/>
        <end position="604"/>
    </location>
</feature>
<feature type="region of interest" description="Disordered" evidence="18">
    <location>
        <begin position="1170"/>
        <end position="1224"/>
    </location>
</feature>
<dbReference type="CDD" id="cd16220">
    <property type="entry name" value="EFh_PI-PLCeta1"/>
    <property type="match status" value="1"/>
</dbReference>
<evidence type="ECO:0000256" key="14">
    <source>
        <dbReference type="ARBA" id="ARBA00023224"/>
    </source>
</evidence>
<dbReference type="SUPFAM" id="SSF49562">
    <property type="entry name" value="C2 domain (Calcium/lipid-binding domain, CaLB)"/>
    <property type="match status" value="1"/>
</dbReference>
<accession>A0A8C7QHA9</accession>
<dbReference type="Ensembl" id="ENSOMYT00000040896.2">
    <property type="protein sequence ID" value="ENSOMYP00000037449.2"/>
    <property type="gene ID" value="ENSOMYG00000017423.2"/>
</dbReference>
<dbReference type="InterPro" id="IPR001711">
    <property type="entry name" value="PLipase_C_Pinositol-sp_Y"/>
</dbReference>
<dbReference type="GO" id="GO:0005886">
    <property type="term" value="C:plasma membrane"/>
    <property type="evidence" value="ECO:0007669"/>
    <property type="project" value="UniProtKB-SubCell"/>
</dbReference>
<keyword evidence="13" id="KW-0472">Membrane</keyword>
<feature type="domain" description="EF-hand" evidence="22">
    <location>
        <begin position="189"/>
        <end position="224"/>
    </location>
</feature>
<comment type="subcellular location">
    <subcellularLocation>
        <location evidence="2">Cell membrane</location>
    </subcellularLocation>
    <subcellularLocation>
        <location evidence="3">Cytoplasm</location>
    </subcellularLocation>
</comment>
<evidence type="ECO:0000256" key="3">
    <source>
        <dbReference type="ARBA" id="ARBA00004496"/>
    </source>
</evidence>
<evidence type="ECO:0000256" key="15">
    <source>
        <dbReference type="ARBA" id="ARBA00023674"/>
    </source>
</evidence>
<dbReference type="SMART" id="SM00233">
    <property type="entry name" value="PH"/>
    <property type="match status" value="1"/>
</dbReference>
<dbReference type="InterPro" id="IPR017946">
    <property type="entry name" value="PLC-like_Pdiesterase_TIM-brl"/>
</dbReference>
<dbReference type="Proteomes" id="UP000694395">
    <property type="component" value="Chromosome 24"/>
</dbReference>
<dbReference type="Pfam" id="PF16457">
    <property type="entry name" value="PH_12"/>
    <property type="match status" value="1"/>
</dbReference>
<dbReference type="SUPFAM" id="SSF50729">
    <property type="entry name" value="PH domain-like"/>
    <property type="match status" value="1"/>
</dbReference>
<dbReference type="GO" id="GO:0048015">
    <property type="term" value="P:phosphatidylinositol-mediated signaling"/>
    <property type="evidence" value="ECO:0007669"/>
    <property type="project" value="TreeGrafter"/>
</dbReference>
<evidence type="ECO:0000256" key="6">
    <source>
        <dbReference type="ARBA" id="ARBA00022553"/>
    </source>
</evidence>
<keyword evidence="8" id="KW-0677">Repeat</keyword>
<feature type="compositionally biased region" description="Pro residues" evidence="18">
    <location>
        <begin position="1766"/>
        <end position="1791"/>
    </location>
</feature>
<evidence type="ECO:0000256" key="8">
    <source>
        <dbReference type="ARBA" id="ARBA00022737"/>
    </source>
</evidence>
<comment type="catalytic activity">
    <reaction evidence="15">
        <text>a 1,2-diacyl-sn-glycero-3-phospho-(1D-myo-inositol-4,5-bisphosphate) + H2O = 1D-myo-inositol 1,4,5-trisphosphate + a 1,2-diacyl-sn-glycerol + H(+)</text>
        <dbReference type="Rhea" id="RHEA:33179"/>
        <dbReference type="ChEBI" id="CHEBI:15377"/>
        <dbReference type="ChEBI" id="CHEBI:15378"/>
        <dbReference type="ChEBI" id="CHEBI:17815"/>
        <dbReference type="ChEBI" id="CHEBI:58456"/>
        <dbReference type="ChEBI" id="CHEBI:203600"/>
        <dbReference type="EC" id="3.1.4.11"/>
    </reaction>
    <physiologicalReaction direction="left-to-right" evidence="15">
        <dbReference type="Rhea" id="RHEA:33180"/>
    </physiologicalReaction>
</comment>
<dbReference type="InterPro" id="IPR015359">
    <property type="entry name" value="PLC_EF-hand-like"/>
</dbReference>
<evidence type="ECO:0000256" key="18">
    <source>
        <dbReference type="SAM" id="MobiDB-lite"/>
    </source>
</evidence>
<evidence type="ECO:0000259" key="19">
    <source>
        <dbReference type="PROSITE" id="PS50003"/>
    </source>
</evidence>
<feature type="region of interest" description="Disordered" evidence="18">
    <location>
        <begin position="1597"/>
        <end position="1666"/>
    </location>
</feature>
<dbReference type="CDD" id="cd13364">
    <property type="entry name" value="PH_PLC_eta"/>
    <property type="match status" value="1"/>
</dbReference>
<reference evidence="23" key="2">
    <citation type="submission" date="2025-08" db="UniProtKB">
        <authorList>
            <consortium name="Ensembl"/>
        </authorList>
    </citation>
    <scope>IDENTIFICATION</scope>
</reference>
<feature type="compositionally biased region" description="Pro residues" evidence="18">
    <location>
        <begin position="1884"/>
        <end position="1896"/>
    </location>
</feature>
<name>A0A8C7QHA9_ONCMY</name>
<comment type="function">
    <text evidence="16">The production of the second messenger molecules diacylglycerol (DAG) and inositol 1,4,5-trisphosphate (IP3) is mediated by activated phosphatidylinositol-specific phospholipase C enzymes. This phospholipase activity is very sensitive to calcium. May be important for formation and maintenance of the neuronal network in the postnatal brain.</text>
</comment>
<dbReference type="FunFam" id="3.20.20.190:FF:000006">
    <property type="entry name" value="Phosphoinositide phospholipase C"/>
    <property type="match status" value="1"/>
</dbReference>
<keyword evidence="11 17" id="KW-0442">Lipid degradation</keyword>
<dbReference type="GO" id="GO:0005737">
    <property type="term" value="C:cytoplasm"/>
    <property type="evidence" value="ECO:0007669"/>
    <property type="project" value="UniProtKB-SubCell"/>
</dbReference>
<dbReference type="InterPro" id="IPR002048">
    <property type="entry name" value="EF_hand_dom"/>
</dbReference>
<dbReference type="InterPro" id="IPR000008">
    <property type="entry name" value="C2_dom"/>
</dbReference>
<feature type="compositionally biased region" description="Polar residues" evidence="18">
    <location>
        <begin position="1568"/>
        <end position="1579"/>
    </location>
</feature>
<keyword evidence="4" id="KW-1003">Cell membrane</keyword>
<dbReference type="InterPro" id="IPR035892">
    <property type="entry name" value="C2_domain_sf"/>
</dbReference>
<keyword evidence="10" id="KW-0106">Calcium</keyword>
<dbReference type="SMART" id="SM00149">
    <property type="entry name" value="PLCYc"/>
    <property type="match status" value="1"/>
</dbReference>
<feature type="compositionally biased region" description="Polar residues" evidence="18">
    <location>
        <begin position="1529"/>
        <end position="1559"/>
    </location>
</feature>
<evidence type="ECO:0000256" key="9">
    <source>
        <dbReference type="ARBA" id="ARBA00022801"/>
    </source>
</evidence>
<dbReference type="PROSITE" id="PS50008">
    <property type="entry name" value="PIPLC_Y_DOMAIN"/>
    <property type="match status" value="1"/>
</dbReference>
<feature type="compositionally biased region" description="Low complexity" evidence="18">
    <location>
        <begin position="1189"/>
        <end position="1203"/>
    </location>
</feature>
<evidence type="ECO:0000256" key="13">
    <source>
        <dbReference type="ARBA" id="ARBA00023136"/>
    </source>
</evidence>
<dbReference type="PROSITE" id="PS50004">
    <property type="entry name" value="C2"/>
    <property type="match status" value="1"/>
</dbReference>
<organism evidence="23 24">
    <name type="scientific">Oncorhynchus mykiss</name>
    <name type="common">Rainbow trout</name>
    <name type="synonym">Salmo gairdneri</name>
    <dbReference type="NCBI Taxonomy" id="8022"/>
    <lineage>
        <taxon>Eukaryota</taxon>
        <taxon>Metazoa</taxon>
        <taxon>Chordata</taxon>
        <taxon>Craniata</taxon>
        <taxon>Vertebrata</taxon>
        <taxon>Euteleostomi</taxon>
        <taxon>Actinopterygii</taxon>
        <taxon>Neopterygii</taxon>
        <taxon>Teleostei</taxon>
        <taxon>Protacanthopterygii</taxon>
        <taxon>Salmoniformes</taxon>
        <taxon>Salmonidae</taxon>
        <taxon>Salmoninae</taxon>
        <taxon>Oncorhynchus</taxon>
    </lineage>
</organism>
<evidence type="ECO:0000256" key="4">
    <source>
        <dbReference type="ARBA" id="ARBA00022475"/>
    </source>
</evidence>
<feature type="region of interest" description="Disordered" evidence="18">
    <location>
        <begin position="1296"/>
        <end position="1345"/>
    </location>
</feature>
<dbReference type="SUPFAM" id="SSF47473">
    <property type="entry name" value="EF-hand"/>
    <property type="match status" value="1"/>
</dbReference>
<feature type="compositionally biased region" description="Basic and acidic residues" evidence="18">
    <location>
        <begin position="619"/>
        <end position="634"/>
    </location>
</feature>
<dbReference type="SMART" id="SM00148">
    <property type="entry name" value="PLCXc"/>
    <property type="match status" value="1"/>
</dbReference>
<feature type="compositionally biased region" description="Polar residues" evidence="18">
    <location>
        <begin position="1318"/>
        <end position="1328"/>
    </location>
</feature>
<dbReference type="Pfam" id="PF00388">
    <property type="entry name" value="PI-PLC-X"/>
    <property type="match status" value="1"/>
</dbReference>
<keyword evidence="12 17" id="KW-0443">Lipid metabolism</keyword>
<feature type="domain" description="C2" evidence="20">
    <location>
        <begin position="757"/>
        <end position="885"/>
    </location>
</feature>
<dbReference type="PROSITE" id="PS50003">
    <property type="entry name" value="PH_DOMAIN"/>
    <property type="match status" value="1"/>
</dbReference>
<feature type="compositionally biased region" description="Polar residues" evidence="18">
    <location>
        <begin position="1727"/>
        <end position="1763"/>
    </location>
</feature>
<dbReference type="Gene3D" id="1.10.238.10">
    <property type="entry name" value="EF-hand"/>
    <property type="match status" value="2"/>
</dbReference>
<keyword evidence="7" id="KW-0479">Metal-binding</keyword>
<dbReference type="GO" id="GO:0005509">
    <property type="term" value="F:calcium ion binding"/>
    <property type="evidence" value="ECO:0007669"/>
    <property type="project" value="InterPro"/>
</dbReference>
<dbReference type="InterPro" id="IPR046972">
    <property type="entry name" value="PLCeta1_EF"/>
</dbReference>
<dbReference type="FunFam" id="2.30.29.30:FF:000063">
    <property type="entry name" value="Phosphoinositide phospholipase C"/>
    <property type="match status" value="1"/>
</dbReference>
<dbReference type="GeneTree" id="ENSGT00940000157185"/>
<evidence type="ECO:0000256" key="16">
    <source>
        <dbReference type="ARBA" id="ARBA00054490"/>
    </source>
</evidence>
<keyword evidence="5" id="KW-0963">Cytoplasm</keyword>
<dbReference type="FunFam" id="1.10.238.10:FF:000036">
    <property type="entry name" value="Phosphoinositide phospholipase C"/>
    <property type="match status" value="1"/>
</dbReference>
<proteinExistence type="predicted"/>
<dbReference type="SMART" id="SM00054">
    <property type="entry name" value="EFh"/>
    <property type="match status" value="2"/>
</dbReference>
<dbReference type="GO" id="GO:0046488">
    <property type="term" value="P:phosphatidylinositol metabolic process"/>
    <property type="evidence" value="ECO:0007669"/>
    <property type="project" value="TreeGrafter"/>
</dbReference>
<dbReference type="GO" id="GO:0016042">
    <property type="term" value="P:lipid catabolic process"/>
    <property type="evidence" value="ECO:0007669"/>
    <property type="project" value="UniProtKB-KW"/>
</dbReference>
<feature type="region of interest" description="Disordered" evidence="18">
    <location>
        <begin position="575"/>
        <end position="634"/>
    </location>
</feature>
<evidence type="ECO:0000256" key="12">
    <source>
        <dbReference type="ARBA" id="ARBA00023098"/>
    </source>
</evidence>
<dbReference type="PROSITE" id="PS50222">
    <property type="entry name" value="EF_HAND_2"/>
    <property type="match status" value="1"/>
</dbReference>
<keyword evidence="24" id="KW-1185">Reference proteome</keyword>
<dbReference type="FunFam" id="3.20.20.190:FF:000002">
    <property type="entry name" value="Phosphoinositide phospholipase C"/>
    <property type="match status" value="1"/>
</dbReference>
<dbReference type="GO" id="GO:0051209">
    <property type="term" value="P:release of sequestered calcium ion into cytosol"/>
    <property type="evidence" value="ECO:0007669"/>
    <property type="project" value="TreeGrafter"/>
</dbReference>
<keyword evidence="14" id="KW-0807">Transducer</keyword>
<dbReference type="PANTHER" id="PTHR10336:SF51">
    <property type="entry name" value="1-PHOSPHATIDYLINOSITOL 4,5-BISPHOSPHATE PHOSPHODIESTERASE ETA-1"/>
    <property type="match status" value="1"/>
</dbReference>
<feature type="region of interest" description="Disordered" evidence="18">
    <location>
        <begin position="1090"/>
        <end position="1150"/>
    </location>
</feature>